<reference evidence="1 2" key="1">
    <citation type="journal article" date="2013" name="Proc. Natl. Acad. Sci. U.S.A.">
        <title>Fine-scale variation in meiotic recombination in Mimulus inferred from population shotgun sequencing.</title>
        <authorList>
            <person name="Hellsten U."/>
            <person name="Wright K.M."/>
            <person name="Jenkins J."/>
            <person name="Shu S."/>
            <person name="Yuan Y."/>
            <person name="Wessler S.R."/>
            <person name="Schmutz J."/>
            <person name="Willis J.H."/>
            <person name="Rokhsar D.S."/>
        </authorList>
    </citation>
    <scope>NUCLEOTIDE SEQUENCE [LARGE SCALE GENOMIC DNA]</scope>
    <source>
        <strain evidence="2">cv. DUN x IM62</strain>
    </source>
</reference>
<gene>
    <name evidence="1" type="ORF">MIMGU_mgv1a017560mg</name>
</gene>
<protein>
    <submittedName>
        <fullName evidence="1">Uncharacterized protein</fullName>
    </submittedName>
</protein>
<dbReference type="AlphaFoldDB" id="A0A022QVP9"/>
<organism evidence="1 2">
    <name type="scientific">Erythranthe guttata</name>
    <name type="common">Yellow monkey flower</name>
    <name type="synonym">Mimulus guttatus</name>
    <dbReference type="NCBI Taxonomy" id="4155"/>
    <lineage>
        <taxon>Eukaryota</taxon>
        <taxon>Viridiplantae</taxon>
        <taxon>Streptophyta</taxon>
        <taxon>Embryophyta</taxon>
        <taxon>Tracheophyta</taxon>
        <taxon>Spermatophyta</taxon>
        <taxon>Magnoliopsida</taxon>
        <taxon>eudicotyledons</taxon>
        <taxon>Gunneridae</taxon>
        <taxon>Pentapetalae</taxon>
        <taxon>asterids</taxon>
        <taxon>lamiids</taxon>
        <taxon>Lamiales</taxon>
        <taxon>Phrymaceae</taxon>
        <taxon>Erythranthe</taxon>
    </lineage>
</organism>
<accession>A0A022QVP9</accession>
<evidence type="ECO:0000313" key="2">
    <source>
        <dbReference type="Proteomes" id="UP000030748"/>
    </source>
</evidence>
<keyword evidence="2" id="KW-1185">Reference proteome</keyword>
<dbReference type="Proteomes" id="UP000030748">
    <property type="component" value="Unassembled WGS sequence"/>
</dbReference>
<name>A0A022QVP9_ERYGU</name>
<dbReference type="EMBL" id="KI630827">
    <property type="protein sequence ID" value="EYU32797.1"/>
    <property type="molecule type" value="Genomic_DNA"/>
</dbReference>
<evidence type="ECO:0000313" key="1">
    <source>
        <dbReference type="EMBL" id="EYU32797.1"/>
    </source>
</evidence>
<sequence length="66" mass="7503">MMNQRLKGCDRYERTGRVAPVECFMACPVALLTNAKLGKPSSSFTFVLHFSSSIQCLIIMNQYFHN</sequence>
<proteinExistence type="predicted"/>